<accession>A0A4Y2RA12</accession>
<proteinExistence type="predicted"/>
<gene>
    <name evidence="1" type="ORF">AVEN_114187_1</name>
</gene>
<keyword evidence="2" id="KW-1185">Reference proteome</keyword>
<comment type="caution">
    <text evidence="1">The sequence shown here is derived from an EMBL/GenBank/DDBJ whole genome shotgun (WGS) entry which is preliminary data.</text>
</comment>
<evidence type="ECO:0000313" key="1">
    <source>
        <dbReference type="EMBL" id="GBN72607.1"/>
    </source>
</evidence>
<organism evidence="1 2">
    <name type="scientific">Araneus ventricosus</name>
    <name type="common">Orbweaver spider</name>
    <name type="synonym">Epeira ventricosa</name>
    <dbReference type="NCBI Taxonomy" id="182803"/>
    <lineage>
        <taxon>Eukaryota</taxon>
        <taxon>Metazoa</taxon>
        <taxon>Ecdysozoa</taxon>
        <taxon>Arthropoda</taxon>
        <taxon>Chelicerata</taxon>
        <taxon>Arachnida</taxon>
        <taxon>Araneae</taxon>
        <taxon>Araneomorphae</taxon>
        <taxon>Entelegynae</taxon>
        <taxon>Araneoidea</taxon>
        <taxon>Araneidae</taxon>
        <taxon>Araneus</taxon>
    </lineage>
</organism>
<dbReference type="Proteomes" id="UP000499080">
    <property type="component" value="Unassembled WGS sequence"/>
</dbReference>
<evidence type="ECO:0000313" key="2">
    <source>
        <dbReference type="Proteomes" id="UP000499080"/>
    </source>
</evidence>
<dbReference type="AlphaFoldDB" id="A0A4Y2RA12"/>
<reference evidence="1 2" key="1">
    <citation type="journal article" date="2019" name="Sci. Rep.">
        <title>Orb-weaving spider Araneus ventricosus genome elucidates the spidroin gene catalogue.</title>
        <authorList>
            <person name="Kono N."/>
            <person name="Nakamura H."/>
            <person name="Ohtoshi R."/>
            <person name="Moran D.A.P."/>
            <person name="Shinohara A."/>
            <person name="Yoshida Y."/>
            <person name="Fujiwara M."/>
            <person name="Mori M."/>
            <person name="Tomita M."/>
            <person name="Arakawa K."/>
        </authorList>
    </citation>
    <scope>NUCLEOTIDE SEQUENCE [LARGE SCALE GENOMIC DNA]</scope>
</reference>
<sequence length="77" mass="8621">MREAAETTNQHARNVSIVPIPVKVGIMPPGLTQNRQEFSEFSYSACDQRNVDAASKEVNYRMPSDQLFSSQETSTDI</sequence>
<name>A0A4Y2RA12_ARAVE</name>
<protein>
    <submittedName>
        <fullName evidence="1">Uncharacterized protein</fullName>
    </submittedName>
</protein>
<dbReference type="EMBL" id="BGPR01016332">
    <property type="protein sequence ID" value="GBN72607.1"/>
    <property type="molecule type" value="Genomic_DNA"/>
</dbReference>